<evidence type="ECO:0000313" key="2">
    <source>
        <dbReference type="Proteomes" id="UP000252174"/>
    </source>
</evidence>
<evidence type="ECO:0000313" key="1">
    <source>
        <dbReference type="EMBL" id="RCX09194.1"/>
    </source>
</evidence>
<dbReference type="InterPro" id="IPR029063">
    <property type="entry name" value="SAM-dependent_MTases_sf"/>
</dbReference>
<comment type="caution">
    <text evidence="1">The sequence shown here is derived from an EMBL/GenBank/DDBJ whole genome shotgun (WGS) entry which is preliminary data.</text>
</comment>
<dbReference type="InterPro" id="IPR010743">
    <property type="entry name" value="Methionine_synth_MetW"/>
</dbReference>
<sequence>MSAQATMEVIASLVPQGARVLDLGCGDGSLLSYLQRERGCSGYGIEIDDANVLACVQRGVDVIQLNLDEGLSMFGDRSFDVVLQIDTLQHLRNAEVMLRETARVGRTGIVAFPNFAHWPNRLSVLRGRMPVTRHLPYQWYDTPNIRVGTYADFEVLARKNRLRILDAFGLQDGRIVRFLPNARAGTAVFHFEAQRSPRHRPSCCCSGKSQKLQHSGQMRGKVAESVVAAFEQ</sequence>
<dbReference type="OrthoDB" id="9792690at2"/>
<dbReference type="EMBL" id="QPJU01000006">
    <property type="protein sequence ID" value="RCX09194.1"/>
    <property type="molecule type" value="Genomic_DNA"/>
</dbReference>
<dbReference type="SUPFAM" id="SSF53335">
    <property type="entry name" value="S-adenosyl-L-methionine-dependent methyltransferases"/>
    <property type="match status" value="1"/>
</dbReference>
<organism evidence="1 2">
    <name type="scientific">Extensimonas vulgaris</name>
    <dbReference type="NCBI Taxonomy" id="1031594"/>
    <lineage>
        <taxon>Bacteria</taxon>
        <taxon>Pseudomonadati</taxon>
        <taxon>Pseudomonadota</taxon>
        <taxon>Betaproteobacteria</taxon>
        <taxon>Burkholderiales</taxon>
        <taxon>Comamonadaceae</taxon>
        <taxon>Extensimonas</taxon>
    </lineage>
</organism>
<reference evidence="1 2" key="1">
    <citation type="submission" date="2018-07" db="EMBL/GenBank/DDBJ databases">
        <title>Genomic Encyclopedia of Type Strains, Phase IV (KMG-IV): sequencing the most valuable type-strain genomes for metagenomic binning, comparative biology and taxonomic classification.</title>
        <authorList>
            <person name="Goeker M."/>
        </authorList>
    </citation>
    <scope>NUCLEOTIDE SEQUENCE [LARGE SCALE GENOMIC DNA]</scope>
    <source>
        <strain evidence="1 2">DSM 100911</strain>
    </source>
</reference>
<gene>
    <name evidence="1" type="ORF">DFR45_10682</name>
</gene>
<accession>A0A369AP37</accession>
<name>A0A369AP37_9BURK</name>
<keyword evidence="2" id="KW-1185">Reference proteome</keyword>
<dbReference type="NCBIfam" id="TIGR02081">
    <property type="entry name" value="metW"/>
    <property type="match status" value="1"/>
</dbReference>
<dbReference type="CDD" id="cd02440">
    <property type="entry name" value="AdoMet_MTases"/>
    <property type="match status" value="1"/>
</dbReference>
<dbReference type="Pfam" id="PF07021">
    <property type="entry name" value="MetW"/>
    <property type="match status" value="1"/>
</dbReference>
<dbReference type="Proteomes" id="UP000252174">
    <property type="component" value="Unassembled WGS sequence"/>
</dbReference>
<proteinExistence type="predicted"/>
<dbReference type="AlphaFoldDB" id="A0A369AP37"/>
<dbReference type="Gene3D" id="3.40.50.150">
    <property type="entry name" value="Vaccinia Virus protein VP39"/>
    <property type="match status" value="1"/>
</dbReference>
<protein>
    <submittedName>
        <fullName evidence="1">Methionine biosynthesis protein MetW</fullName>
    </submittedName>
</protein>